<organism evidence="2 3">
    <name type="scientific">Helianthus annuus</name>
    <name type="common">Common sunflower</name>
    <dbReference type="NCBI Taxonomy" id="4232"/>
    <lineage>
        <taxon>Eukaryota</taxon>
        <taxon>Viridiplantae</taxon>
        <taxon>Streptophyta</taxon>
        <taxon>Embryophyta</taxon>
        <taxon>Tracheophyta</taxon>
        <taxon>Spermatophyta</taxon>
        <taxon>Magnoliopsida</taxon>
        <taxon>eudicotyledons</taxon>
        <taxon>Gunneridae</taxon>
        <taxon>Pentapetalae</taxon>
        <taxon>asterids</taxon>
        <taxon>campanulids</taxon>
        <taxon>Asterales</taxon>
        <taxon>Asteraceae</taxon>
        <taxon>Asteroideae</taxon>
        <taxon>Heliantheae alliance</taxon>
        <taxon>Heliantheae</taxon>
        <taxon>Helianthus</taxon>
    </lineage>
</organism>
<sequence>MGEITTRFPCTKKLSSSTRLIIRDSTILFISFVIKFEILILFLPGGVSDRMGRDFTAADVSIVVADIIFSGLEEASLSEHGSSIAPKTLRQSKNLETYPKGHNARNLALLEFFTAKPYWRDDVFKNQTQVLSLLKLL</sequence>
<dbReference type="AlphaFoldDB" id="A0A251S4H0"/>
<dbReference type="InParanoid" id="A0A251S4H0"/>
<keyword evidence="3" id="KW-1185">Reference proteome</keyword>
<gene>
    <name evidence="2" type="ORF">HannXRQ_Chr16g0532081</name>
</gene>
<reference evidence="3" key="1">
    <citation type="journal article" date="2017" name="Nature">
        <title>The sunflower genome provides insights into oil metabolism, flowering and Asterid evolution.</title>
        <authorList>
            <person name="Badouin H."/>
            <person name="Gouzy J."/>
            <person name="Grassa C.J."/>
            <person name="Murat F."/>
            <person name="Staton S.E."/>
            <person name="Cottret L."/>
            <person name="Lelandais-Briere C."/>
            <person name="Owens G.L."/>
            <person name="Carrere S."/>
            <person name="Mayjonade B."/>
            <person name="Legrand L."/>
            <person name="Gill N."/>
            <person name="Kane N.C."/>
            <person name="Bowers J.E."/>
            <person name="Hubner S."/>
            <person name="Bellec A."/>
            <person name="Berard A."/>
            <person name="Berges H."/>
            <person name="Blanchet N."/>
            <person name="Boniface M.C."/>
            <person name="Brunel D."/>
            <person name="Catrice O."/>
            <person name="Chaidir N."/>
            <person name="Claudel C."/>
            <person name="Donnadieu C."/>
            <person name="Faraut T."/>
            <person name="Fievet G."/>
            <person name="Helmstetter N."/>
            <person name="King M."/>
            <person name="Knapp S.J."/>
            <person name="Lai Z."/>
            <person name="Le Paslier M.C."/>
            <person name="Lippi Y."/>
            <person name="Lorenzon L."/>
            <person name="Mandel J.R."/>
            <person name="Marage G."/>
            <person name="Marchand G."/>
            <person name="Marquand E."/>
            <person name="Bret-Mestries E."/>
            <person name="Morien E."/>
            <person name="Nambeesan S."/>
            <person name="Nguyen T."/>
            <person name="Pegot-Espagnet P."/>
            <person name="Pouilly N."/>
            <person name="Raftis F."/>
            <person name="Sallet E."/>
            <person name="Schiex T."/>
            <person name="Thomas J."/>
            <person name="Vandecasteele C."/>
            <person name="Vares D."/>
            <person name="Vear F."/>
            <person name="Vautrin S."/>
            <person name="Crespi M."/>
            <person name="Mangin B."/>
            <person name="Burke J.M."/>
            <person name="Salse J."/>
            <person name="Munos S."/>
            <person name="Vincourt P."/>
            <person name="Rieseberg L.H."/>
            <person name="Langlade N.B."/>
        </authorList>
    </citation>
    <scope>NUCLEOTIDE SEQUENCE [LARGE SCALE GENOMIC DNA]</scope>
    <source>
        <strain evidence="3">cv. SF193</strain>
    </source>
</reference>
<evidence type="ECO:0000256" key="1">
    <source>
        <dbReference type="SAM" id="Phobius"/>
    </source>
</evidence>
<proteinExistence type="predicted"/>
<keyword evidence="1" id="KW-0472">Membrane</keyword>
<feature type="transmembrane region" description="Helical" evidence="1">
    <location>
        <begin position="20"/>
        <end position="43"/>
    </location>
</feature>
<protein>
    <submittedName>
        <fullName evidence="2">Uncharacterized protein</fullName>
    </submittedName>
</protein>
<evidence type="ECO:0000313" key="3">
    <source>
        <dbReference type="Proteomes" id="UP000215914"/>
    </source>
</evidence>
<evidence type="ECO:0000313" key="2">
    <source>
        <dbReference type="EMBL" id="OTF93363.1"/>
    </source>
</evidence>
<keyword evidence="1" id="KW-0812">Transmembrane</keyword>
<name>A0A251S4H0_HELAN</name>
<accession>A0A251S4H0</accession>
<dbReference type="EMBL" id="CM007905">
    <property type="protein sequence ID" value="OTF93363.1"/>
    <property type="molecule type" value="Genomic_DNA"/>
</dbReference>
<dbReference type="Proteomes" id="UP000215914">
    <property type="component" value="Chromosome 16"/>
</dbReference>
<keyword evidence="1" id="KW-1133">Transmembrane helix</keyword>